<accession>A0ABW8T608</accession>
<sequence length="234" mass="26592">MKAVLVDYRIDEYEKENLRTFNLEVLAVPPFKRLYAAVSGHPDMLLNIINENTIIVHKEMDINFIKELENYKYKILYSNNSLESKYPLDIILNALNLKNLFVHNLKYTDNTLLQNISYKKLKSVSQGYTKCSTAIISSSAVMTSDNGIAKALSEENIDVLLLPPGDIILPGLNYGFIGGCCGLLEKGLLAFYGHLDNYIYKNEVKEFLKKHNVEPVFLSKGRLFDRGSIFVINN</sequence>
<dbReference type="Proteomes" id="UP001623591">
    <property type="component" value="Unassembled WGS sequence"/>
</dbReference>
<gene>
    <name evidence="2" type="ORF">ACJDUG_13165</name>
</gene>
<reference evidence="2 3" key="1">
    <citation type="submission" date="2024-11" db="EMBL/GenBank/DDBJ databases">
        <authorList>
            <person name="Heng Y.C."/>
            <person name="Lim A.C.H."/>
            <person name="Lee J.K.Y."/>
            <person name="Kittelmann S."/>
        </authorList>
    </citation>
    <scope>NUCLEOTIDE SEQUENCE [LARGE SCALE GENOMIC DNA]</scope>
    <source>
        <strain evidence="2 3">WILCCON 0185</strain>
    </source>
</reference>
<organism evidence="2 3">
    <name type="scientific">Candidatus Clostridium stratigraminis</name>
    <dbReference type="NCBI Taxonomy" id="3381661"/>
    <lineage>
        <taxon>Bacteria</taxon>
        <taxon>Bacillati</taxon>
        <taxon>Bacillota</taxon>
        <taxon>Clostridia</taxon>
        <taxon>Eubacteriales</taxon>
        <taxon>Clostridiaceae</taxon>
        <taxon>Clostridium</taxon>
    </lineage>
</organism>
<comment type="caution">
    <text evidence="2">The sequence shown here is derived from an EMBL/GenBank/DDBJ whole genome shotgun (WGS) entry which is preliminary data.</text>
</comment>
<dbReference type="EMBL" id="JBJHZZ010000010">
    <property type="protein sequence ID" value="MFL0247918.1"/>
    <property type="molecule type" value="Genomic_DNA"/>
</dbReference>
<dbReference type="RefSeq" id="WP_406770379.1">
    <property type="nucleotide sequence ID" value="NZ_JBJHZZ010000010.1"/>
</dbReference>
<evidence type="ECO:0000313" key="3">
    <source>
        <dbReference type="Proteomes" id="UP001623591"/>
    </source>
</evidence>
<protein>
    <submittedName>
        <fullName evidence="2">DUF6873 family GME fold protein</fullName>
    </submittedName>
</protein>
<dbReference type="InterPro" id="IPR049238">
    <property type="entry name" value="DUF6873"/>
</dbReference>
<keyword evidence="3" id="KW-1185">Reference proteome</keyword>
<proteinExistence type="predicted"/>
<evidence type="ECO:0000313" key="2">
    <source>
        <dbReference type="EMBL" id="MFL0247918.1"/>
    </source>
</evidence>
<name>A0ABW8T608_9CLOT</name>
<feature type="domain" description="DUF6873" evidence="1">
    <location>
        <begin position="5"/>
        <end position="230"/>
    </location>
</feature>
<evidence type="ECO:0000259" key="1">
    <source>
        <dbReference type="Pfam" id="PF21778"/>
    </source>
</evidence>
<dbReference type="Pfam" id="PF21778">
    <property type="entry name" value="DUF6873"/>
    <property type="match status" value="1"/>
</dbReference>